<protein>
    <recommendedName>
        <fullName evidence="12">Tafazzin family protein</fullName>
    </recommendedName>
</protein>
<comment type="catalytic activity">
    <reaction evidence="11">
        <text>1'-[1,2-diacyl-sn-glycero-3-phospho],3'-[1-acyl-sn-glycero-3-phospho]-glycerol + a 1,2-diacyl-sn-glycero-3-phosphocholine = a cardiolipin + a 1-acyl-sn-glycero-3-phosphocholine</text>
        <dbReference type="Rhea" id="RHEA:33731"/>
        <dbReference type="ChEBI" id="CHEBI:57643"/>
        <dbReference type="ChEBI" id="CHEBI:58168"/>
        <dbReference type="ChEBI" id="CHEBI:62237"/>
        <dbReference type="ChEBI" id="CHEBI:64743"/>
    </reaction>
    <physiologicalReaction direction="left-to-right" evidence="11">
        <dbReference type="Rhea" id="RHEA:33732"/>
    </physiologicalReaction>
    <physiologicalReaction direction="right-to-left" evidence="11">
        <dbReference type="Rhea" id="RHEA:33733"/>
    </physiologicalReaction>
</comment>
<gene>
    <name evidence="15" type="primary">TAZ1</name>
    <name evidence="15" type="ORF">CSHISOI_03613</name>
</gene>
<evidence type="ECO:0000259" key="14">
    <source>
        <dbReference type="SMART" id="SM00563"/>
    </source>
</evidence>
<feature type="domain" description="Phospholipid/glycerol acyltransferase" evidence="14">
    <location>
        <begin position="104"/>
        <end position="258"/>
    </location>
</feature>
<dbReference type="AlphaFoldDB" id="A0A5Q4C028"/>
<keyword evidence="3 15" id="KW-0808">Transferase</keyword>
<evidence type="ECO:0000256" key="13">
    <source>
        <dbReference type="SAM" id="MobiDB-lite"/>
    </source>
</evidence>
<evidence type="ECO:0000256" key="7">
    <source>
        <dbReference type="ARBA" id="ARBA00023128"/>
    </source>
</evidence>
<organism evidence="15 16">
    <name type="scientific">Colletotrichum shisoi</name>
    <dbReference type="NCBI Taxonomy" id="2078593"/>
    <lineage>
        <taxon>Eukaryota</taxon>
        <taxon>Fungi</taxon>
        <taxon>Dikarya</taxon>
        <taxon>Ascomycota</taxon>
        <taxon>Pezizomycotina</taxon>
        <taxon>Sordariomycetes</taxon>
        <taxon>Hypocreomycetidae</taxon>
        <taxon>Glomerellales</taxon>
        <taxon>Glomerellaceae</taxon>
        <taxon>Colletotrichum</taxon>
        <taxon>Colletotrichum destructivum species complex</taxon>
    </lineage>
</organism>
<evidence type="ECO:0000256" key="9">
    <source>
        <dbReference type="ARBA" id="ARBA00023315"/>
    </source>
</evidence>
<feature type="non-terminal residue" evidence="15">
    <location>
        <position position="392"/>
    </location>
</feature>
<keyword evidence="16" id="KW-1185">Reference proteome</keyword>
<dbReference type="SUPFAM" id="SSF69593">
    <property type="entry name" value="Glycerol-3-phosphate (1)-acyltransferase"/>
    <property type="match status" value="1"/>
</dbReference>
<dbReference type="PRINTS" id="PR00979">
    <property type="entry name" value="TAFAZZIN"/>
</dbReference>
<dbReference type="Proteomes" id="UP000326340">
    <property type="component" value="Unassembled WGS sequence"/>
</dbReference>
<name>A0A5Q4C028_9PEZI</name>
<dbReference type="InterPro" id="IPR000872">
    <property type="entry name" value="Tafazzin"/>
</dbReference>
<dbReference type="GO" id="GO:0035965">
    <property type="term" value="P:cardiolipin acyl-chain remodeling"/>
    <property type="evidence" value="ECO:0007669"/>
    <property type="project" value="TreeGrafter"/>
</dbReference>
<evidence type="ECO:0000256" key="12">
    <source>
        <dbReference type="RuleBase" id="RU365062"/>
    </source>
</evidence>
<evidence type="ECO:0000256" key="6">
    <source>
        <dbReference type="ARBA" id="ARBA00023098"/>
    </source>
</evidence>
<reference evidence="15 16" key="1">
    <citation type="journal article" date="2019" name="Sci. Rep.">
        <title>Colletotrichum shisoi sp. nov., an anthracnose pathogen of Perilla frutescens in Japan: molecular phylogenetic, morphological and genomic evidence.</title>
        <authorList>
            <person name="Gan P."/>
            <person name="Tsushima A."/>
            <person name="Hiroyama R."/>
            <person name="Narusaka M."/>
            <person name="Takano Y."/>
            <person name="Narusaka Y."/>
            <person name="Kawaradani M."/>
            <person name="Damm U."/>
            <person name="Shirasu K."/>
        </authorList>
    </citation>
    <scope>NUCLEOTIDE SEQUENCE [LARGE SCALE GENOMIC DNA]</scope>
    <source>
        <strain evidence="15 16">PG-2018a</strain>
    </source>
</reference>
<evidence type="ECO:0000256" key="8">
    <source>
        <dbReference type="ARBA" id="ARBA00023136"/>
    </source>
</evidence>
<comment type="caution">
    <text evidence="15">The sequence shown here is derived from an EMBL/GenBank/DDBJ whole genome shotgun (WGS) entry which is preliminary data.</text>
</comment>
<accession>A0A5Q4C028</accession>
<keyword evidence="9 15" id="KW-0012">Acyltransferase</keyword>
<evidence type="ECO:0000256" key="4">
    <source>
        <dbReference type="ARBA" id="ARBA00022787"/>
    </source>
</evidence>
<evidence type="ECO:0000256" key="2">
    <source>
        <dbReference type="ARBA" id="ARBA00010524"/>
    </source>
</evidence>
<keyword evidence="5" id="KW-0999">Mitochondrion inner membrane</keyword>
<dbReference type="OrthoDB" id="193467at2759"/>
<evidence type="ECO:0000256" key="10">
    <source>
        <dbReference type="ARBA" id="ARBA00024323"/>
    </source>
</evidence>
<dbReference type="GO" id="GO:0047184">
    <property type="term" value="F:1-acylglycerophosphocholine O-acyltransferase activity"/>
    <property type="evidence" value="ECO:0007669"/>
    <property type="project" value="TreeGrafter"/>
</dbReference>
<dbReference type="InterPro" id="IPR002123">
    <property type="entry name" value="Plipid/glycerol_acylTrfase"/>
</dbReference>
<feature type="region of interest" description="Disordered" evidence="13">
    <location>
        <begin position="365"/>
        <end position="392"/>
    </location>
</feature>
<dbReference type="GO" id="GO:0005743">
    <property type="term" value="C:mitochondrial inner membrane"/>
    <property type="evidence" value="ECO:0007669"/>
    <property type="project" value="UniProtKB-SubCell"/>
</dbReference>
<dbReference type="GO" id="GO:0005741">
    <property type="term" value="C:mitochondrial outer membrane"/>
    <property type="evidence" value="ECO:0007669"/>
    <property type="project" value="UniProtKB-SubCell"/>
</dbReference>
<keyword evidence="8" id="KW-0472">Membrane</keyword>
<comment type="similarity">
    <text evidence="2 12">Belongs to the taffazin family.</text>
</comment>
<evidence type="ECO:0000256" key="5">
    <source>
        <dbReference type="ARBA" id="ARBA00022792"/>
    </source>
</evidence>
<evidence type="ECO:0000313" key="15">
    <source>
        <dbReference type="EMBL" id="TQN71884.1"/>
    </source>
</evidence>
<dbReference type="SMART" id="SM00563">
    <property type="entry name" value="PlsC"/>
    <property type="match status" value="1"/>
</dbReference>
<dbReference type="PANTHER" id="PTHR12497">
    <property type="entry name" value="TAZ PROTEIN TAFAZZIN"/>
    <property type="match status" value="1"/>
</dbReference>
<keyword evidence="6" id="KW-0443">Lipid metabolism</keyword>
<evidence type="ECO:0000256" key="3">
    <source>
        <dbReference type="ARBA" id="ARBA00022679"/>
    </source>
</evidence>
<proteinExistence type="inferred from homology"/>
<evidence type="ECO:0000256" key="1">
    <source>
        <dbReference type="ARBA" id="ARBA00004137"/>
    </source>
</evidence>
<keyword evidence="7" id="KW-0496">Mitochondrion</keyword>
<dbReference type="EMBL" id="PUHP01000222">
    <property type="protein sequence ID" value="TQN71884.1"/>
    <property type="molecule type" value="Genomic_DNA"/>
</dbReference>
<dbReference type="PANTHER" id="PTHR12497:SF0">
    <property type="entry name" value="TAFAZZIN"/>
    <property type="match status" value="1"/>
</dbReference>
<keyword evidence="4" id="KW-1000">Mitochondrion outer membrane</keyword>
<comment type="subcellular location">
    <subcellularLocation>
        <location evidence="1">Mitochondrion inner membrane</location>
        <topology evidence="1">Peripheral membrane protein</topology>
        <orientation evidence="1">Intermembrane side</orientation>
    </subcellularLocation>
    <subcellularLocation>
        <location evidence="10">Mitochondrion outer membrane</location>
        <topology evidence="10">Peripheral membrane protein</topology>
        <orientation evidence="10">Intermembrane side</orientation>
    </subcellularLocation>
</comment>
<sequence>MAASEARPDQPSLPWRMASAAIMSLTGAISRAFLHGLNDVQTEGLPQFLEVLDKRRADVPQRGLITGTVTSSHFFMYPSTNEAMADCFSCRLQSQTTLASNASRTHSLDDPLIWGALPLKYNSVPSSARWGLGAHDICFKNGFFKSFFSLGQVLPTYRMPHSPNGGLFQPTMVQAIRLVSGPGALFPLKTAFRAGNNEVFASPAYYRNNHNAWVHVFPEGCVHQHPQRTLRYFKWGVSRLILESDPAPQLVPIFIDGFSNIMPEDRHWPRWAPRIGAKIRVIYGEALEVGDAFKEQRSRWKRMVQKEEEALGKRLDAGEIPESLKDHPEAIQLRIEVAKTVRDMVQELRLRAGYPQDDPAFALAETWERDSKKKQYKSPVDDDDSPRRQCAT</sequence>
<evidence type="ECO:0000313" key="16">
    <source>
        <dbReference type="Proteomes" id="UP000326340"/>
    </source>
</evidence>
<dbReference type="GO" id="GO:0007007">
    <property type="term" value="P:inner mitochondrial membrane organization"/>
    <property type="evidence" value="ECO:0007669"/>
    <property type="project" value="TreeGrafter"/>
</dbReference>
<evidence type="ECO:0000256" key="11">
    <source>
        <dbReference type="ARBA" id="ARBA00047906"/>
    </source>
</evidence>